<dbReference type="Proteomes" id="UP001247542">
    <property type="component" value="Unassembled WGS sequence"/>
</dbReference>
<keyword evidence="2" id="KW-1185">Reference proteome</keyword>
<reference evidence="1 2" key="1">
    <citation type="submission" date="2023-06" db="EMBL/GenBank/DDBJ databases">
        <title>Draft genome sequence of Gleimia hominis type strain CCUG 57540T.</title>
        <authorList>
            <person name="Salva-Serra F."/>
            <person name="Cardew S."/>
            <person name="Jensie Markopoulos S."/>
            <person name="Ohlen M."/>
            <person name="Inganas E."/>
            <person name="Svensson-Stadler L."/>
            <person name="Moore E.R.B."/>
        </authorList>
    </citation>
    <scope>NUCLEOTIDE SEQUENCE [LARGE SCALE GENOMIC DNA]</scope>
    <source>
        <strain evidence="1 2">CCUG 57540</strain>
    </source>
</reference>
<dbReference type="Pfam" id="PF01663">
    <property type="entry name" value="Phosphodiest"/>
    <property type="match status" value="1"/>
</dbReference>
<organism evidence="1 2">
    <name type="scientific">Gleimia hominis</name>
    <dbReference type="NCBI Taxonomy" id="595468"/>
    <lineage>
        <taxon>Bacteria</taxon>
        <taxon>Bacillati</taxon>
        <taxon>Actinomycetota</taxon>
        <taxon>Actinomycetes</taxon>
        <taxon>Actinomycetales</taxon>
        <taxon>Actinomycetaceae</taxon>
        <taxon>Gleimia</taxon>
    </lineage>
</organism>
<accession>A0ABU3IBI8</accession>
<name>A0ABU3IBI8_9ACTO</name>
<dbReference type="PANTHER" id="PTHR10151">
    <property type="entry name" value="ECTONUCLEOTIDE PYROPHOSPHATASE/PHOSPHODIESTERASE"/>
    <property type="match status" value="1"/>
</dbReference>
<sequence length="371" mass="40284">MPHSRTAPLITDILPATLRSLGNPLEDNRASVVTLGQQLGLAAERGVVVVLVDGLGYRNLVDSLAHTRFLRARKEDIILGRTVLPSTTAAAITAFGTGRQPGATRMVGWSVKDGARTTVLISFEGASQPPNRWQPVPTLWERAKRCGLESAVVSDPKFAHSGLTMAALRGTRHIGARTLEQRVDTAVELANRGQKLIYLYWGQLDHAGHKYGWRSAQWLAQLEEVDSGLQRLTDRLPAGYSAVLTADHGMIDADPQQRWDLAEQPQLREGVSAIAGEGRFVHLHADRDPNGVLQRWRSALGGSARIVPKAHAPRIIGNGPGNDLIGDALVLGRGATTIVDSRHQPDGMVHLRGVHGSDSAWETDIPILRLR</sequence>
<protein>
    <submittedName>
        <fullName evidence="1">Alkaline phosphatase family protein</fullName>
    </submittedName>
</protein>
<dbReference type="InterPro" id="IPR017850">
    <property type="entry name" value="Alkaline_phosphatase_core_sf"/>
</dbReference>
<dbReference type="SUPFAM" id="SSF53649">
    <property type="entry name" value="Alkaline phosphatase-like"/>
    <property type="match status" value="1"/>
</dbReference>
<proteinExistence type="predicted"/>
<evidence type="ECO:0000313" key="1">
    <source>
        <dbReference type="EMBL" id="MDT3767740.1"/>
    </source>
</evidence>
<gene>
    <name evidence="1" type="ORF">QS713_06665</name>
</gene>
<comment type="caution">
    <text evidence="1">The sequence shown here is derived from an EMBL/GenBank/DDBJ whole genome shotgun (WGS) entry which is preliminary data.</text>
</comment>
<dbReference type="Gene3D" id="3.40.720.10">
    <property type="entry name" value="Alkaline Phosphatase, subunit A"/>
    <property type="match status" value="1"/>
</dbReference>
<dbReference type="RefSeq" id="WP_313273586.1">
    <property type="nucleotide sequence ID" value="NZ_JASXSX010000001.1"/>
</dbReference>
<dbReference type="PANTHER" id="PTHR10151:SF120">
    <property type="entry name" value="BIS(5'-ADENOSYL)-TRIPHOSPHATASE"/>
    <property type="match status" value="1"/>
</dbReference>
<dbReference type="InterPro" id="IPR002591">
    <property type="entry name" value="Phosphodiest/P_Trfase"/>
</dbReference>
<dbReference type="EMBL" id="JASXSX010000001">
    <property type="protein sequence ID" value="MDT3767740.1"/>
    <property type="molecule type" value="Genomic_DNA"/>
</dbReference>
<evidence type="ECO:0000313" key="2">
    <source>
        <dbReference type="Proteomes" id="UP001247542"/>
    </source>
</evidence>